<proteinExistence type="predicted"/>
<name>A0A8C8TLP6_PERMB</name>
<dbReference type="GO" id="GO:0006888">
    <property type="term" value="P:endoplasmic reticulum to Golgi vesicle-mediated transport"/>
    <property type="evidence" value="ECO:0007669"/>
    <property type="project" value="TreeGrafter"/>
</dbReference>
<dbReference type="GeneTree" id="ENSGT00510000046704"/>
<dbReference type="GO" id="GO:0034314">
    <property type="term" value="P:Arp2/3 complex-mediated actin nucleation"/>
    <property type="evidence" value="ECO:0007669"/>
    <property type="project" value="TreeGrafter"/>
</dbReference>
<dbReference type="AlphaFoldDB" id="A0A8C8TLP6"/>
<dbReference type="Pfam" id="PF15871">
    <property type="entry name" value="JMY"/>
    <property type="match status" value="1"/>
</dbReference>
<organism evidence="3 4">
    <name type="scientific">Peromyscus maniculatus bairdii</name>
    <name type="common">Prairie deer mouse</name>
    <dbReference type="NCBI Taxonomy" id="230844"/>
    <lineage>
        <taxon>Eukaryota</taxon>
        <taxon>Metazoa</taxon>
        <taxon>Chordata</taxon>
        <taxon>Craniata</taxon>
        <taxon>Vertebrata</taxon>
        <taxon>Euteleostomi</taxon>
        <taxon>Mammalia</taxon>
        <taxon>Eutheria</taxon>
        <taxon>Euarchontoglires</taxon>
        <taxon>Glires</taxon>
        <taxon>Rodentia</taxon>
        <taxon>Myomorpha</taxon>
        <taxon>Muroidea</taxon>
        <taxon>Cricetidae</taxon>
        <taxon>Neotominae</taxon>
        <taxon>Peromyscus</taxon>
    </lineage>
</organism>
<reference evidence="3" key="3">
    <citation type="submission" date="2025-09" db="UniProtKB">
        <authorList>
            <consortium name="Ensembl"/>
        </authorList>
    </citation>
    <scope>IDENTIFICATION</scope>
</reference>
<dbReference type="Proteomes" id="UP000694547">
    <property type="component" value="Chromosome 1"/>
</dbReference>
<dbReference type="GO" id="GO:0071933">
    <property type="term" value="F:Arp2/3 complex binding"/>
    <property type="evidence" value="ECO:0007669"/>
    <property type="project" value="TreeGrafter"/>
</dbReference>
<evidence type="ECO:0000313" key="4">
    <source>
        <dbReference type="Proteomes" id="UP000694547"/>
    </source>
</evidence>
<dbReference type="GO" id="GO:0033116">
    <property type="term" value="C:endoplasmic reticulum-Golgi intermediate compartment membrane"/>
    <property type="evidence" value="ECO:0007669"/>
    <property type="project" value="TreeGrafter"/>
</dbReference>
<feature type="domain" description="WH2" evidence="2">
    <location>
        <begin position="428"/>
        <end position="445"/>
    </location>
</feature>
<accession>A0A8C8TLP6</accession>
<dbReference type="GO" id="GO:0003779">
    <property type="term" value="F:actin binding"/>
    <property type="evidence" value="ECO:0007669"/>
    <property type="project" value="InterPro"/>
</dbReference>
<dbReference type="InterPro" id="IPR031738">
    <property type="entry name" value="JMY/WHAMM"/>
</dbReference>
<sequence>MVALMKVYQEEDEAYQELVTTANMFFQYLLQPFRDMREVATSCKLDILKSLNEDDLGPKRVVSLQKEVSEWTRRAEEAAVSIQDITVNYFRETVTALTGMQKQMEQDRKRFGQAAWATAMPRLENLQLMLARETLQLMRAKELCLKHRCAEIQRKMEDLPDQGKNTDVVDELEIQYYEIQLELYEVKLEILRSEEMILVTQLDSVKRLIKEKQDEVVYYDPCESPEELKGLAHAPELHRGENGELGALGQQRQRLEAQRGRICARRAQLRSRRDHCRENHQLRLQQAKESVRHFHQHHSIQMKRDKIKEEEQKKKEWINHERQKTLDRLRAYREKRLAPPSALRTTCSETTVPNLSATTHQNLGLRASAPEDQPLSLVCEASAERPCVRLADFQCPGSMDEVLASLRQGRASLRKVEAPTLPPPRTSVTEQVLAAIRQGVQLKKVHPDATVEPSKKRTSDLERSIRAALERIKRVSADSEDSDEQSPGEWDR</sequence>
<dbReference type="PROSITE" id="PS51082">
    <property type="entry name" value="WH2"/>
    <property type="match status" value="1"/>
</dbReference>
<dbReference type="Ensembl" id="ENSPEMT00000018238.2">
    <property type="protein sequence ID" value="ENSPEMP00000013979.2"/>
    <property type="gene ID" value="ENSPEMG00000013897.2"/>
</dbReference>
<reference evidence="3 4" key="1">
    <citation type="submission" date="2018-10" db="EMBL/GenBank/DDBJ databases">
        <title>Improved assembly of the deer mouse Peromyscus maniculatus genome.</title>
        <authorList>
            <person name="Lassance J.-M."/>
            <person name="Hoekstra H.E."/>
        </authorList>
    </citation>
    <scope>NUCLEOTIDE SEQUENCE [LARGE SCALE GENOMIC DNA]</scope>
</reference>
<keyword evidence="4" id="KW-1185">Reference proteome</keyword>
<dbReference type="PANTHER" id="PTHR23330:SF6">
    <property type="entry name" value="WASP HOMOLOG-ASSOCIATED PROTEIN WITH ACTIN, MEMBRANES AND MICROTUBULES"/>
    <property type="match status" value="1"/>
</dbReference>
<evidence type="ECO:0000256" key="1">
    <source>
        <dbReference type="ARBA" id="ARBA00023054"/>
    </source>
</evidence>
<reference evidence="3" key="2">
    <citation type="submission" date="2025-08" db="UniProtKB">
        <authorList>
            <consortium name="Ensembl"/>
        </authorList>
    </citation>
    <scope>IDENTIFICATION</scope>
</reference>
<dbReference type="Gene3D" id="6.10.280.150">
    <property type="match status" value="1"/>
</dbReference>
<keyword evidence="1" id="KW-0175">Coiled coil</keyword>
<dbReference type="InterPro" id="IPR003124">
    <property type="entry name" value="WH2_dom"/>
</dbReference>
<evidence type="ECO:0000259" key="2">
    <source>
        <dbReference type="PROSITE" id="PS51082"/>
    </source>
</evidence>
<evidence type="ECO:0000313" key="3">
    <source>
        <dbReference type="Ensembl" id="ENSPEMP00000013979.2"/>
    </source>
</evidence>
<protein>
    <submittedName>
        <fullName evidence="3">WAS protein homolog associated with actin, golgi membranes and microtubules</fullName>
    </submittedName>
</protein>
<dbReference type="PANTHER" id="PTHR23330">
    <property type="entry name" value="P300 TRANSCRIPTIONAL COFACTOR JMY-RELATED"/>
    <property type="match status" value="1"/>
</dbReference>